<feature type="domain" description="Prepilin type IV endopeptidase peptidase" evidence="7">
    <location>
        <begin position="11"/>
        <end position="112"/>
    </location>
</feature>
<keyword evidence="8" id="KW-0614">Plasmid</keyword>
<evidence type="ECO:0000256" key="5">
    <source>
        <dbReference type="ARBA" id="ARBA00023136"/>
    </source>
</evidence>
<dbReference type="PANTHER" id="PTHR36506:SF1">
    <property type="entry name" value="PREFLAGELLIN PEPTIDASE"/>
    <property type="match status" value="1"/>
</dbReference>
<feature type="transmembrane region" description="Helical" evidence="6">
    <location>
        <begin position="28"/>
        <end position="46"/>
    </location>
</feature>
<evidence type="ECO:0000313" key="9">
    <source>
        <dbReference type="Proteomes" id="UP000595197"/>
    </source>
</evidence>
<evidence type="ECO:0000256" key="2">
    <source>
        <dbReference type="ARBA" id="ARBA00022475"/>
    </source>
</evidence>
<dbReference type="EMBL" id="CP067422">
    <property type="protein sequence ID" value="QQP93434.1"/>
    <property type="molecule type" value="Genomic_DNA"/>
</dbReference>
<keyword evidence="9" id="KW-1185">Reference proteome</keyword>
<evidence type="ECO:0000256" key="3">
    <source>
        <dbReference type="ARBA" id="ARBA00022692"/>
    </source>
</evidence>
<evidence type="ECO:0000259" key="7">
    <source>
        <dbReference type="Pfam" id="PF01478"/>
    </source>
</evidence>
<keyword evidence="4 6" id="KW-1133">Transmembrane helix</keyword>
<proteinExistence type="predicted"/>
<evidence type="ECO:0000256" key="6">
    <source>
        <dbReference type="SAM" id="Phobius"/>
    </source>
</evidence>
<keyword evidence="5 6" id="KW-0472">Membrane</keyword>
<keyword evidence="3 6" id="KW-0812">Transmembrane</keyword>
<dbReference type="Pfam" id="PF01478">
    <property type="entry name" value="Peptidase_A24"/>
    <property type="match status" value="1"/>
</dbReference>
<gene>
    <name evidence="8" type="ORF">IGS68_32950</name>
</gene>
<evidence type="ECO:0000313" key="8">
    <source>
        <dbReference type="EMBL" id="QQP93434.1"/>
    </source>
</evidence>
<dbReference type="Gene3D" id="1.20.120.1220">
    <property type="match status" value="1"/>
</dbReference>
<evidence type="ECO:0000256" key="4">
    <source>
        <dbReference type="ARBA" id="ARBA00022989"/>
    </source>
</evidence>
<evidence type="ECO:0000256" key="1">
    <source>
        <dbReference type="ARBA" id="ARBA00004651"/>
    </source>
</evidence>
<feature type="transmembrane region" description="Helical" evidence="6">
    <location>
        <begin position="160"/>
        <end position="177"/>
    </location>
</feature>
<geneLocation type="plasmid" evidence="8 9">
    <name>pTT6-2</name>
</geneLocation>
<dbReference type="Proteomes" id="UP000595197">
    <property type="component" value="Plasmid pTT6-2"/>
</dbReference>
<dbReference type="InterPro" id="IPR052218">
    <property type="entry name" value="Preflagellin_Peptidase"/>
</dbReference>
<comment type="subcellular location">
    <subcellularLocation>
        <location evidence="1">Cell membrane</location>
        <topology evidence="1">Multi-pass membrane protein</topology>
    </subcellularLocation>
</comment>
<dbReference type="PANTHER" id="PTHR36506">
    <property type="entry name" value="PREFLAGELLIN PEPTIDASE"/>
    <property type="match status" value="1"/>
</dbReference>
<feature type="transmembrane region" description="Helical" evidence="6">
    <location>
        <begin position="96"/>
        <end position="116"/>
    </location>
</feature>
<protein>
    <submittedName>
        <fullName evidence="8">Prepilin peptidase</fullName>
    </submittedName>
</protein>
<reference evidence="8" key="1">
    <citation type="submission" date="2021-02" db="EMBL/GenBank/DDBJ databases">
        <title>Skermanella TT6 skin isolate.</title>
        <authorList>
            <person name="Lee K."/>
            <person name="Ganzorig M."/>
        </authorList>
    </citation>
    <scope>NUCLEOTIDE SEQUENCE</scope>
    <source>
        <strain evidence="8">TT6</strain>
    </source>
</reference>
<dbReference type="RefSeq" id="WP_201083011.1">
    <property type="nucleotide sequence ID" value="NZ_CP067422.1"/>
</dbReference>
<dbReference type="InterPro" id="IPR000045">
    <property type="entry name" value="Prepilin_IV_endopep_pep"/>
</dbReference>
<organism evidence="8 9">
    <name type="scientific">Skermanella cutis</name>
    <dbReference type="NCBI Taxonomy" id="2775420"/>
    <lineage>
        <taxon>Bacteria</taxon>
        <taxon>Pseudomonadati</taxon>
        <taxon>Pseudomonadota</taxon>
        <taxon>Alphaproteobacteria</taxon>
        <taxon>Rhodospirillales</taxon>
        <taxon>Azospirillaceae</taxon>
        <taxon>Skermanella</taxon>
    </lineage>
</organism>
<name>A0ABX7BGD9_9PROT</name>
<feature type="transmembrane region" description="Helical" evidence="6">
    <location>
        <begin position="53"/>
        <end position="76"/>
    </location>
</feature>
<sequence>MTTVEPILLAACLTYALAAAHDVAARTIPDTCSIALLLLALFRLTLTDGGASALIDAAVSFGVFAALVMLCAAGLLGGGDAKLIGSSTFLLGFDRLADFLTATALAGGVLALAYLIGHLLLSGMPHAVPAPSGPGRRATRHRLGLVLAAEHRRIARKQSIPYGVAIAAGALMTLGGFL</sequence>
<accession>A0ABX7BGD9</accession>
<keyword evidence="2" id="KW-1003">Cell membrane</keyword>